<comment type="caution">
    <text evidence="8">The sequence shown here is derived from an EMBL/GenBank/DDBJ whole genome shotgun (WGS) entry which is preliminary data.</text>
</comment>
<dbReference type="AlphaFoldDB" id="A0A423XH41"/>
<keyword evidence="9" id="KW-1185">Reference proteome</keyword>
<organism evidence="8 9">
    <name type="scientific">Cytospora leucostoma</name>
    <dbReference type="NCBI Taxonomy" id="1230097"/>
    <lineage>
        <taxon>Eukaryota</taxon>
        <taxon>Fungi</taxon>
        <taxon>Dikarya</taxon>
        <taxon>Ascomycota</taxon>
        <taxon>Pezizomycotina</taxon>
        <taxon>Sordariomycetes</taxon>
        <taxon>Sordariomycetidae</taxon>
        <taxon>Diaporthales</taxon>
        <taxon>Cytosporaceae</taxon>
        <taxon>Cytospora</taxon>
    </lineage>
</organism>
<dbReference type="NCBIfam" id="NF005536">
    <property type="entry name" value="PRK07198.1"/>
    <property type="match status" value="1"/>
</dbReference>
<evidence type="ECO:0000313" key="8">
    <source>
        <dbReference type="EMBL" id="ROW15529.1"/>
    </source>
</evidence>
<dbReference type="InterPro" id="IPR000926">
    <property type="entry name" value="RibA"/>
</dbReference>
<dbReference type="SUPFAM" id="SSF142695">
    <property type="entry name" value="RibA-like"/>
    <property type="match status" value="1"/>
</dbReference>
<dbReference type="GO" id="GO:0005525">
    <property type="term" value="F:GTP binding"/>
    <property type="evidence" value="ECO:0007669"/>
    <property type="project" value="UniProtKB-KW"/>
</dbReference>
<name>A0A423XH41_9PEZI</name>
<evidence type="ECO:0000259" key="6">
    <source>
        <dbReference type="Pfam" id="PF00925"/>
    </source>
</evidence>
<evidence type="ECO:0000256" key="3">
    <source>
        <dbReference type="ARBA" id="ARBA00022801"/>
    </source>
</evidence>
<evidence type="ECO:0000256" key="5">
    <source>
        <dbReference type="SAM" id="MobiDB-lite"/>
    </source>
</evidence>
<evidence type="ECO:0000256" key="2">
    <source>
        <dbReference type="ARBA" id="ARBA00022741"/>
    </source>
</evidence>
<protein>
    <recommendedName>
        <fullName evidence="10">GTP cyclohydrolase II domain-containing protein</fullName>
    </recommendedName>
</protein>
<sequence>MASNGVTPSLSLEDVMGQLKAIQQKQDELLSVVDSLSQGAASPPSLTGLRPSPPSLPRQQSEKEIEETAIASAAALAVKSTETPPLRPADPAGTPLDGAASPVSGSGFTSRIVLTTYPKQIGIKPFPLNWGAPEPLERGPIVVSRYSTTIRRRNAHGGSYSIYYALALASKELKADHRPDFTNTEPAVTIGPFPQWGDKKKIVAMDPWGHLSPWLFKDTIERDDVDIRPTIAITKAHMKLPELEESVRSGRLIPDGKICMNGSGELAVTKFAVEPVWYLPGVAERFGIDEGTLRRCLFEYTGGSYPELITRGDIKVFLPPIGGLTVYCFGDPANLSDPNKKLALRVHDECNGSDVFGSDICTCRPYLIFGIEEAVKEAQNGGTGVVIYFRKEGRALGEVTKYLVYNARKRGEDRASDYFKRTENVAGVKDMRFQALMPDILHWLGITKIDRMLSMSNMKHDAIVGQGIPIHERVELPESLIPADSRVEIDAKITAGYFTSGHRMTEDELKAVQGRMWEDIDH</sequence>
<accession>A0A423XH41</accession>
<evidence type="ECO:0008006" key="10">
    <source>
        <dbReference type="Google" id="ProtNLM"/>
    </source>
</evidence>
<reference evidence="8 9" key="1">
    <citation type="submission" date="2015-09" db="EMBL/GenBank/DDBJ databases">
        <title>Host preference determinants of Valsa canker pathogens revealed by comparative genomics.</title>
        <authorList>
            <person name="Yin Z."/>
            <person name="Huang L."/>
        </authorList>
    </citation>
    <scope>NUCLEOTIDE SEQUENCE [LARGE SCALE GENOMIC DNA]</scope>
    <source>
        <strain evidence="8 9">SXYLt</strain>
    </source>
</reference>
<dbReference type="InterPro" id="IPR022163">
    <property type="entry name" value="GTP_CH_N"/>
</dbReference>
<dbReference type="PANTHER" id="PTHR47259">
    <property type="match status" value="1"/>
</dbReference>
<feature type="region of interest" description="Disordered" evidence="5">
    <location>
        <begin position="79"/>
        <end position="102"/>
    </location>
</feature>
<dbReference type="Proteomes" id="UP000285146">
    <property type="component" value="Unassembled WGS sequence"/>
</dbReference>
<dbReference type="OrthoDB" id="57939at2759"/>
<feature type="domain" description="GTP cyclohydrolase N-terminal" evidence="7">
    <location>
        <begin position="111"/>
        <end position="299"/>
    </location>
</feature>
<dbReference type="Gene3D" id="3.40.50.10990">
    <property type="entry name" value="GTP cyclohydrolase II"/>
    <property type="match status" value="1"/>
</dbReference>
<keyword evidence="3" id="KW-0378">Hydrolase</keyword>
<proteinExistence type="inferred from homology"/>
<dbReference type="PANTHER" id="PTHR47259:SF2">
    <property type="entry name" value="URACIL-REGULATED PROTEIN 1"/>
    <property type="match status" value="1"/>
</dbReference>
<evidence type="ECO:0000256" key="4">
    <source>
        <dbReference type="ARBA" id="ARBA00023134"/>
    </source>
</evidence>
<dbReference type="CDD" id="cd00641">
    <property type="entry name" value="GTP_cyclohydro2"/>
    <property type="match status" value="1"/>
</dbReference>
<dbReference type="Pfam" id="PF00925">
    <property type="entry name" value="GTP_cyclohydro2"/>
    <property type="match status" value="1"/>
</dbReference>
<dbReference type="InterPro" id="IPR032677">
    <property type="entry name" value="GTP_cyclohydro_II"/>
</dbReference>
<feature type="region of interest" description="Disordered" evidence="5">
    <location>
        <begin position="34"/>
        <end position="62"/>
    </location>
</feature>
<dbReference type="EMBL" id="LKEB01000009">
    <property type="protein sequence ID" value="ROW15529.1"/>
    <property type="molecule type" value="Genomic_DNA"/>
</dbReference>
<gene>
    <name evidence="8" type="ORF">VPNG_02313</name>
</gene>
<dbReference type="Pfam" id="PF12471">
    <property type="entry name" value="GTP_CH_N"/>
    <property type="match status" value="1"/>
</dbReference>
<dbReference type="InParanoid" id="A0A423XH41"/>
<dbReference type="GO" id="GO:0009231">
    <property type="term" value="P:riboflavin biosynthetic process"/>
    <property type="evidence" value="ECO:0007669"/>
    <property type="project" value="InterPro"/>
</dbReference>
<comment type="similarity">
    <text evidence="1">Belongs to the GTP cyclohydrolase II family.</text>
</comment>
<dbReference type="STRING" id="1230097.A0A423XH41"/>
<feature type="domain" description="GTP cyclohydrolase II" evidence="6">
    <location>
        <begin position="341"/>
        <end position="474"/>
    </location>
</feature>
<keyword evidence="4" id="KW-0342">GTP-binding</keyword>
<evidence type="ECO:0000313" key="9">
    <source>
        <dbReference type="Proteomes" id="UP000285146"/>
    </source>
</evidence>
<evidence type="ECO:0000259" key="7">
    <source>
        <dbReference type="Pfam" id="PF12471"/>
    </source>
</evidence>
<dbReference type="InterPro" id="IPR036144">
    <property type="entry name" value="RibA-like_sf"/>
</dbReference>
<evidence type="ECO:0000256" key="1">
    <source>
        <dbReference type="ARBA" id="ARBA00008131"/>
    </source>
</evidence>
<keyword evidence="2" id="KW-0547">Nucleotide-binding</keyword>
<dbReference type="GO" id="GO:0003935">
    <property type="term" value="F:GTP cyclohydrolase II activity"/>
    <property type="evidence" value="ECO:0007669"/>
    <property type="project" value="InterPro"/>
</dbReference>